<dbReference type="InterPro" id="IPR018368">
    <property type="entry name" value="ClpA/B_CS1"/>
</dbReference>
<dbReference type="EMBL" id="FMWG01000002">
    <property type="protein sequence ID" value="SCZ52625.1"/>
    <property type="molecule type" value="Genomic_DNA"/>
</dbReference>
<keyword evidence="3 6" id="KW-0547">Nucleotide-binding</keyword>
<accession>A0A1G5PSQ4</accession>
<dbReference type="GO" id="GO:0005524">
    <property type="term" value="F:ATP binding"/>
    <property type="evidence" value="ECO:0007669"/>
    <property type="project" value="UniProtKB-KW"/>
</dbReference>
<keyword evidence="5 6" id="KW-0143">Chaperone</keyword>
<keyword evidence="4 6" id="KW-0067">ATP-binding</keyword>
<reference evidence="10 11" key="1">
    <citation type="submission" date="2016-10" db="EMBL/GenBank/DDBJ databases">
        <authorList>
            <person name="de Groot N.N."/>
        </authorList>
    </citation>
    <scope>NUCLEOTIDE SEQUENCE [LARGE SCALE GENOMIC DNA]</scope>
    <source>
        <strain evidence="10 11">U95</strain>
    </source>
</reference>
<evidence type="ECO:0000256" key="7">
    <source>
        <dbReference type="SAM" id="MobiDB-lite"/>
    </source>
</evidence>
<evidence type="ECO:0000256" key="4">
    <source>
        <dbReference type="ARBA" id="ARBA00022840"/>
    </source>
</evidence>
<evidence type="ECO:0000256" key="3">
    <source>
        <dbReference type="ARBA" id="ARBA00022741"/>
    </source>
</evidence>
<dbReference type="InterPro" id="IPR041546">
    <property type="entry name" value="ClpA/ClpB_AAA_lid"/>
</dbReference>
<keyword evidence="11" id="KW-1185">Reference proteome</keyword>
<dbReference type="GO" id="GO:0016887">
    <property type="term" value="F:ATP hydrolysis activity"/>
    <property type="evidence" value="ECO:0007669"/>
    <property type="project" value="InterPro"/>
</dbReference>
<dbReference type="SUPFAM" id="SSF81923">
    <property type="entry name" value="Double Clp-N motif"/>
    <property type="match status" value="1"/>
</dbReference>
<dbReference type="Pfam" id="PF10431">
    <property type="entry name" value="ClpB_D2-small"/>
    <property type="match status" value="1"/>
</dbReference>
<dbReference type="Pfam" id="PF00004">
    <property type="entry name" value="AAA"/>
    <property type="match status" value="1"/>
</dbReference>
<dbReference type="PANTHER" id="PTHR11638">
    <property type="entry name" value="ATP-DEPENDENT CLP PROTEASE"/>
    <property type="match status" value="1"/>
</dbReference>
<dbReference type="GO" id="GO:0005737">
    <property type="term" value="C:cytoplasm"/>
    <property type="evidence" value="ECO:0007669"/>
    <property type="project" value="TreeGrafter"/>
</dbReference>
<keyword evidence="2" id="KW-0677">Repeat</keyword>
<feature type="region of interest" description="Disordered" evidence="7">
    <location>
        <begin position="151"/>
        <end position="176"/>
    </location>
</feature>
<gene>
    <name evidence="10" type="ORF">SAMN04488118_10222</name>
</gene>
<dbReference type="Pfam" id="PF17871">
    <property type="entry name" value="AAA_lid_9"/>
    <property type="match status" value="1"/>
</dbReference>
<dbReference type="OrthoDB" id="9803641at2"/>
<organism evidence="10 11">
    <name type="scientific">Epibacterium ulvae</name>
    <dbReference type="NCBI Taxonomy" id="1156985"/>
    <lineage>
        <taxon>Bacteria</taxon>
        <taxon>Pseudomonadati</taxon>
        <taxon>Pseudomonadota</taxon>
        <taxon>Alphaproteobacteria</taxon>
        <taxon>Rhodobacterales</taxon>
        <taxon>Roseobacteraceae</taxon>
        <taxon>Epibacterium</taxon>
    </lineage>
</organism>
<name>A0A1G5PSQ4_9RHOB</name>
<dbReference type="STRING" id="1156985.SAMN04488118_10222"/>
<evidence type="ECO:0000256" key="6">
    <source>
        <dbReference type="RuleBase" id="RU004432"/>
    </source>
</evidence>
<keyword evidence="10" id="KW-0645">Protease</keyword>
<dbReference type="SUPFAM" id="SSF52540">
    <property type="entry name" value="P-loop containing nucleoside triphosphate hydrolases"/>
    <property type="match status" value="2"/>
</dbReference>
<feature type="domain" description="AAA+ ATPase" evidence="8">
    <location>
        <begin position="218"/>
        <end position="364"/>
    </location>
</feature>
<dbReference type="FunFam" id="3.40.50.300:FF:000025">
    <property type="entry name" value="ATP-dependent Clp protease subunit"/>
    <property type="match status" value="1"/>
</dbReference>
<dbReference type="InterPro" id="IPR013461">
    <property type="entry name" value="ClpA"/>
</dbReference>
<evidence type="ECO:0000313" key="11">
    <source>
        <dbReference type="Proteomes" id="UP000198767"/>
    </source>
</evidence>
<dbReference type="PANTHER" id="PTHR11638:SF111">
    <property type="entry name" value="ATP-DEPENDENT CLP PROTEASE ATP-BINDING SUBUNIT CLPA"/>
    <property type="match status" value="1"/>
</dbReference>
<proteinExistence type="inferred from homology"/>
<dbReference type="Proteomes" id="UP000198767">
    <property type="component" value="Unassembled WGS sequence"/>
</dbReference>
<dbReference type="InterPro" id="IPR004176">
    <property type="entry name" value="Clp_R_N"/>
</dbReference>
<dbReference type="NCBIfam" id="TIGR02639">
    <property type="entry name" value="ClpA"/>
    <property type="match status" value="1"/>
</dbReference>
<dbReference type="Gene3D" id="3.40.50.300">
    <property type="entry name" value="P-loop containing nucleotide triphosphate hydrolases"/>
    <property type="match status" value="2"/>
</dbReference>
<evidence type="ECO:0000313" key="10">
    <source>
        <dbReference type="EMBL" id="SCZ52625.1"/>
    </source>
</evidence>
<dbReference type="GO" id="GO:0006508">
    <property type="term" value="P:proteolysis"/>
    <property type="evidence" value="ECO:0007669"/>
    <property type="project" value="UniProtKB-KW"/>
</dbReference>
<dbReference type="GO" id="GO:0043335">
    <property type="term" value="P:protein unfolding"/>
    <property type="evidence" value="ECO:0007669"/>
    <property type="project" value="InterPro"/>
</dbReference>
<dbReference type="AlphaFoldDB" id="A0A1G5PSQ4"/>
<evidence type="ECO:0000259" key="8">
    <source>
        <dbReference type="SMART" id="SM00382"/>
    </source>
</evidence>
<dbReference type="InterPro" id="IPR003593">
    <property type="entry name" value="AAA+_ATPase"/>
</dbReference>
<dbReference type="InterPro" id="IPR019489">
    <property type="entry name" value="Clp_ATPase_C"/>
</dbReference>
<protein>
    <submittedName>
        <fullName evidence="10">ATP-dependent Clp protease ATP-binding subunit ClpA</fullName>
    </submittedName>
</protein>
<dbReference type="CDD" id="cd00009">
    <property type="entry name" value="AAA"/>
    <property type="match status" value="1"/>
</dbReference>
<dbReference type="SMART" id="SM00382">
    <property type="entry name" value="AAA"/>
    <property type="match status" value="2"/>
</dbReference>
<dbReference type="RefSeq" id="WP_090215802.1">
    <property type="nucleotide sequence ID" value="NZ_CANLDO010000001.1"/>
</dbReference>
<dbReference type="InterPro" id="IPR050130">
    <property type="entry name" value="ClpA_ClpB"/>
</dbReference>
<sequence length="775" mass="84809">MPSFSNTLEQAIHAALALANQRRHEFATLEHLLLSLLDEPDAARVMQACSVDLDELRSALVEFVDEELANLITSVEGSEAVPTAAFQRVIQRAAIHVQSSGRTEVTGANVLVAIFAERESDAAYFLQDQEMTRYDAVNFIAHGVAKDPAFGENRTVSGAEDFEETSQAPTGEATEKKESALEKYCVDLNAKSREGDIDPLIGRSHEVERCIQVLCRRRKNNPLLVGDPGVGKTAIAEGLARKIVAGETPEVLANTTIYSLDLGALLAGTRYRGDFEERLKAVVGELEEHPDAVLFIDEIHTVIGAGATSGGAMDASNLLKPALQGGKLRTMGSTTYKEFRQHFEKDRALSRRFQKIDVNEPTVDDSVQILKGLKPYFEEHHSIKFTADAIKSAVELSARYINDRKLPDKAIDVIDEAGAAQHLVPESKRRKTIGVKEIEAVVAKIARIPPKSVSKDDAEVLKDLEKSLKRVVFGQDNAIEALSSAIKLARAGLREPEKPIGNYLFAGPTGVGKTEVAKQLADTLGVELLRFDMSEYMEKHAVSRLIGAPPGYVGFDQGGLLTDGVDQHPHCVLLLDEIEKAHPDVFNILLQVMDNGQLTDHNGRTVNFRNVILIMTSNAGAADMAKAAVGFGRDRREGEDTAAIERTFTPEFRNRLDAVIAFAPLPKETILQVVEKFVLQLEAQLMDRNVSIELTRPAAEWLGEKGYDEKMGARPLGRVIQEHIKKPLAEELLFGKLTKGGIVKVGIKDGKLDLRLEGPSKPRISGDKPPLLTAD</sequence>
<evidence type="ECO:0000256" key="1">
    <source>
        <dbReference type="ARBA" id="ARBA00008675"/>
    </source>
</evidence>
<comment type="similarity">
    <text evidence="1 6">Belongs to the ClpA/ClpB family.</text>
</comment>
<dbReference type="InterPro" id="IPR001270">
    <property type="entry name" value="ClpA/B"/>
</dbReference>
<dbReference type="InterPro" id="IPR028299">
    <property type="entry name" value="ClpA/B_CS2"/>
</dbReference>
<dbReference type="Gene3D" id="1.10.1780.10">
    <property type="entry name" value="Clp, N-terminal domain"/>
    <property type="match status" value="1"/>
</dbReference>
<dbReference type="Pfam" id="PF07724">
    <property type="entry name" value="AAA_2"/>
    <property type="match status" value="1"/>
</dbReference>
<dbReference type="InterPro" id="IPR036628">
    <property type="entry name" value="Clp_N_dom_sf"/>
</dbReference>
<dbReference type="Pfam" id="PF02861">
    <property type="entry name" value="Clp_N"/>
    <property type="match status" value="1"/>
</dbReference>
<dbReference type="SMART" id="SM01086">
    <property type="entry name" value="ClpB_D2-small"/>
    <property type="match status" value="1"/>
</dbReference>
<feature type="domain" description="AAA+ ATPase" evidence="8">
    <location>
        <begin position="499"/>
        <end position="662"/>
    </location>
</feature>
<dbReference type="CDD" id="cd19499">
    <property type="entry name" value="RecA-like_ClpB_Hsp104-like"/>
    <property type="match status" value="1"/>
</dbReference>
<dbReference type="GO" id="GO:0034605">
    <property type="term" value="P:cellular response to heat"/>
    <property type="evidence" value="ECO:0007669"/>
    <property type="project" value="TreeGrafter"/>
</dbReference>
<dbReference type="PRINTS" id="PR00300">
    <property type="entry name" value="CLPPROTEASEA"/>
</dbReference>
<dbReference type="Gene3D" id="1.10.8.60">
    <property type="match status" value="2"/>
</dbReference>
<keyword evidence="10" id="KW-0378">Hydrolase</keyword>
<evidence type="ECO:0000256" key="2">
    <source>
        <dbReference type="ARBA" id="ARBA00022737"/>
    </source>
</evidence>
<evidence type="ECO:0000259" key="9">
    <source>
        <dbReference type="SMART" id="SM01086"/>
    </source>
</evidence>
<feature type="domain" description="Clp ATPase C-terminal" evidence="9">
    <location>
        <begin position="665"/>
        <end position="754"/>
    </location>
</feature>
<dbReference type="PROSITE" id="PS00871">
    <property type="entry name" value="CLPAB_2"/>
    <property type="match status" value="1"/>
</dbReference>
<dbReference type="PROSITE" id="PS00870">
    <property type="entry name" value="CLPAB_1"/>
    <property type="match status" value="1"/>
</dbReference>
<dbReference type="GO" id="GO:0008233">
    <property type="term" value="F:peptidase activity"/>
    <property type="evidence" value="ECO:0007669"/>
    <property type="project" value="UniProtKB-KW"/>
</dbReference>
<dbReference type="InterPro" id="IPR003959">
    <property type="entry name" value="ATPase_AAA_core"/>
</dbReference>
<dbReference type="InterPro" id="IPR027417">
    <property type="entry name" value="P-loop_NTPase"/>
</dbReference>
<evidence type="ECO:0000256" key="5">
    <source>
        <dbReference type="ARBA" id="ARBA00023186"/>
    </source>
</evidence>